<comment type="caution">
    <text evidence="1">The sequence shown here is derived from an EMBL/GenBank/DDBJ whole genome shotgun (WGS) entry which is preliminary data.</text>
</comment>
<protein>
    <submittedName>
        <fullName evidence="1">Uncharacterized protein</fullName>
    </submittedName>
</protein>
<evidence type="ECO:0000313" key="1">
    <source>
        <dbReference type="EMBL" id="MEQ2251895.1"/>
    </source>
</evidence>
<accession>A0ABV0V3F7</accession>
<reference evidence="1 2" key="1">
    <citation type="submission" date="2021-06" db="EMBL/GenBank/DDBJ databases">
        <authorList>
            <person name="Palmer J.M."/>
        </authorList>
    </citation>
    <scope>NUCLEOTIDE SEQUENCE [LARGE SCALE GENOMIC DNA]</scope>
    <source>
        <strain evidence="2">if_2019</strain>
        <tissue evidence="1">Muscle</tissue>
    </source>
</reference>
<sequence>MRLTLSLLVPCGGHSRSKGFFIGGHRVYTGEEGPIFCGCWTAKNQKRSGLGTGGFCLSFSLGPSSQDLQHELGQFAAECKKETQGMAQDTLERLCLSNAQCKEDCNLLVGGLAITSGCRVRTAIYMFRRVEMT</sequence>
<evidence type="ECO:0000313" key="2">
    <source>
        <dbReference type="Proteomes" id="UP001482620"/>
    </source>
</evidence>
<dbReference type="Proteomes" id="UP001482620">
    <property type="component" value="Unassembled WGS sequence"/>
</dbReference>
<organism evidence="1 2">
    <name type="scientific">Ilyodon furcidens</name>
    <name type="common">goldbreast splitfin</name>
    <dbReference type="NCBI Taxonomy" id="33524"/>
    <lineage>
        <taxon>Eukaryota</taxon>
        <taxon>Metazoa</taxon>
        <taxon>Chordata</taxon>
        <taxon>Craniata</taxon>
        <taxon>Vertebrata</taxon>
        <taxon>Euteleostomi</taxon>
        <taxon>Actinopterygii</taxon>
        <taxon>Neopterygii</taxon>
        <taxon>Teleostei</taxon>
        <taxon>Neoteleostei</taxon>
        <taxon>Acanthomorphata</taxon>
        <taxon>Ovalentaria</taxon>
        <taxon>Atherinomorphae</taxon>
        <taxon>Cyprinodontiformes</taxon>
        <taxon>Goodeidae</taxon>
        <taxon>Ilyodon</taxon>
    </lineage>
</organism>
<keyword evidence="2" id="KW-1185">Reference proteome</keyword>
<dbReference type="EMBL" id="JAHRIQ010094105">
    <property type="protein sequence ID" value="MEQ2251895.1"/>
    <property type="molecule type" value="Genomic_DNA"/>
</dbReference>
<name>A0ABV0V3F7_9TELE</name>
<gene>
    <name evidence="1" type="ORF">ILYODFUR_015914</name>
</gene>
<proteinExistence type="predicted"/>